<evidence type="ECO:0000259" key="5">
    <source>
        <dbReference type="PROSITE" id="PS50893"/>
    </source>
</evidence>
<dbReference type="OrthoDB" id="9778870at2"/>
<dbReference type="InterPro" id="IPR015860">
    <property type="entry name" value="ABC_transpr_TagH-like"/>
</dbReference>
<dbReference type="Pfam" id="PF14524">
    <property type="entry name" value="Wzt_C"/>
    <property type="match status" value="1"/>
</dbReference>
<dbReference type="GO" id="GO:0016020">
    <property type="term" value="C:membrane"/>
    <property type="evidence" value="ECO:0007669"/>
    <property type="project" value="InterPro"/>
</dbReference>
<dbReference type="RefSeq" id="WP_011383475.1">
    <property type="nucleotide sequence ID" value="NC_007626.1"/>
</dbReference>
<keyword evidence="3" id="KW-0547">Nucleotide-binding</keyword>
<evidence type="ECO:0000313" key="7">
    <source>
        <dbReference type="Proteomes" id="UP000007058"/>
    </source>
</evidence>
<dbReference type="Gene3D" id="2.70.50.60">
    <property type="entry name" value="abc- transporter (atp binding component) like domain"/>
    <property type="match status" value="1"/>
</dbReference>
<dbReference type="InterPro" id="IPR050683">
    <property type="entry name" value="Bact_Polysacc_Export_ATP-bd"/>
</dbReference>
<dbReference type="InterPro" id="IPR027417">
    <property type="entry name" value="P-loop_NTPase"/>
</dbReference>
<reference evidence="6 7" key="1">
    <citation type="journal article" date="2005" name="DNA Res.">
        <title>Complete genome sequence of the facultative anaerobic magnetotactic bacterium Magnetospirillum sp. strain AMB-1.</title>
        <authorList>
            <person name="Matsunaga T."/>
            <person name="Okamura Y."/>
            <person name="Fukuda Y."/>
            <person name="Wahyudi A.T."/>
            <person name="Murase Y."/>
            <person name="Takeyama H."/>
        </authorList>
    </citation>
    <scope>NUCLEOTIDE SEQUENCE [LARGE SCALE GENOMIC DNA]</scope>
    <source>
        <strain evidence="7">ATCC 700264 / AMB-1</strain>
    </source>
</reference>
<dbReference type="Gene3D" id="3.40.50.300">
    <property type="entry name" value="P-loop containing nucleotide triphosphate hydrolases"/>
    <property type="match status" value="1"/>
</dbReference>
<feature type="domain" description="ABC transporter" evidence="5">
    <location>
        <begin position="33"/>
        <end position="258"/>
    </location>
</feature>
<keyword evidence="7" id="KW-1185">Reference proteome</keyword>
<dbReference type="SUPFAM" id="SSF52540">
    <property type="entry name" value="P-loop containing nucleoside triphosphate hydrolases"/>
    <property type="match status" value="1"/>
</dbReference>
<dbReference type="InterPro" id="IPR003593">
    <property type="entry name" value="AAA+_ATPase"/>
</dbReference>
<dbReference type="AlphaFoldDB" id="Q2W8F9"/>
<dbReference type="KEGG" id="mag:amb1062"/>
<dbReference type="GO" id="GO:0140359">
    <property type="term" value="F:ABC-type transporter activity"/>
    <property type="evidence" value="ECO:0007669"/>
    <property type="project" value="InterPro"/>
</dbReference>
<dbReference type="InterPro" id="IPR029439">
    <property type="entry name" value="Wzt_C"/>
</dbReference>
<dbReference type="HOGENOM" id="CLU_000604_101_1_5"/>
<dbReference type="PROSITE" id="PS50893">
    <property type="entry name" value="ABC_TRANSPORTER_2"/>
    <property type="match status" value="1"/>
</dbReference>
<dbReference type="CDD" id="cd03220">
    <property type="entry name" value="ABC_KpsT_Wzt"/>
    <property type="match status" value="1"/>
</dbReference>
<evidence type="ECO:0000256" key="3">
    <source>
        <dbReference type="ARBA" id="ARBA00022741"/>
    </source>
</evidence>
<comment type="similarity">
    <text evidence="1">Belongs to the ABC transporter superfamily.</text>
</comment>
<accession>Q2W8F9</accession>
<dbReference type="STRING" id="342108.amb1062"/>
<dbReference type="PROSITE" id="PS00211">
    <property type="entry name" value="ABC_TRANSPORTER_1"/>
    <property type="match status" value="1"/>
</dbReference>
<evidence type="ECO:0000313" key="6">
    <source>
        <dbReference type="EMBL" id="BAE49866.1"/>
    </source>
</evidence>
<dbReference type="GO" id="GO:0005524">
    <property type="term" value="F:ATP binding"/>
    <property type="evidence" value="ECO:0007669"/>
    <property type="project" value="UniProtKB-KW"/>
</dbReference>
<evidence type="ECO:0000256" key="2">
    <source>
        <dbReference type="ARBA" id="ARBA00022448"/>
    </source>
</evidence>
<keyword evidence="2" id="KW-0813">Transport</keyword>
<gene>
    <name evidence="6" type="ordered locus">amb1062</name>
</gene>
<proteinExistence type="inferred from homology"/>
<protein>
    <submittedName>
        <fullName evidence="6">ABC-type polysaccharide/polyol phosphate transport system</fullName>
    </submittedName>
</protein>
<dbReference type="PANTHER" id="PTHR46743">
    <property type="entry name" value="TEICHOIC ACIDS EXPORT ATP-BINDING PROTEIN TAGH"/>
    <property type="match status" value="1"/>
</dbReference>
<organism evidence="6 7">
    <name type="scientific">Paramagnetospirillum magneticum (strain ATCC 700264 / AMB-1)</name>
    <name type="common">Magnetospirillum magneticum</name>
    <dbReference type="NCBI Taxonomy" id="342108"/>
    <lineage>
        <taxon>Bacteria</taxon>
        <taxon>Pseudomonadati</taxon>
        <taxon>Pseudomonadota</taxon>
        <taxon>Alphaproteobacteria</taxon>
        <taxon>Rhodospirillales</taxon>
        <taxon>Magnetospirillaceae</taxon>
        <taxon>Paramagnetospirillum</taxon>
    </lineage>
</organism>
<dbReference type="EMBL" id="AP007255">
    <property type="protein sequence ID" value="BAE49866.1"/>
    <property type="molecule type" value="Genomic_DNA"/>
</dbReference>
<evidence type="ECO:0000256" key="4">
    <source>
        <dbReference type="ARBA" id="ARBA00022840"/>
    </source>
</evidence>
<sequence>MSAADRPSAHREAVSLSVRNLSKFFKIYRNSGDRLKEWFRLGRSPRHEKFWALQDVSLTLRQGECLGIVGVNGSGKSTLLKILAGTMEASAGDVEVNGRCYALLELGTGFNPDVSGRDNITLAASMLGVKPEWVAKRVDDIIEFSGLGEFIDRPLRTYSSGMMVRLGFSIFAFIDPDILIIDEALSVGDVAFQLKCIRRMEDLIYQDQRSAIIISHDTNALERFCDRVIWLDQGRVRMEGEPSEVVNAYIMANSTGALSEHEQAISVPAQTPPGVRLPVSDAAALFLSDQAEIVQLWAEDKAGGWIVSASSDQEFTLCYQARLHVELTGPVFGIRMVNGRGDVVVSTNTFLEGLDDATFHPGDEVMLRWPIRAGLMPGHYFVSCGISKREDPHDFLVRHLDAYHFTIQGEARGSGFVTISGKPVISR</sequence>
<dbReference type="InterPro" id="IPR003439">
    <property type="entry name" value="ABC_transporter-like_ATP-bd"/>
</dbReference>
<dbReference type="InterPro" id="IPR017871">
    <property type="entry name" value="ABC_transporter-like_CS"/>
</dbReference>
<dbReference type="PANTHER" id="PTHR46743:SF2">
    <property type="entry name" value="TEICHOIC ACIDS EXPORT ATP-BINDING PROTEIN TAGH"/>
    <property type="match status" value="1"/>
</dbReference>
<dbReference type="Proteomes" id="UP000007058">
    <property type="component" value="Chromosome"/>
</dbReference>
<keyword evidence="4" id="KW-0067">ATP-binding</keyword>
<dbReference type="CDD" id="cd10147">
    <property type="entry name" value="Wzt_C-like"/>
    <property type="match status" value="1"/>
</dbReference>
<evidence type="ECO:0000256" key="1">
    <source>
        <dbReference type="ARBA" id="ARBA00005417"/>
    </source>
</evidence>
<dbReference type="SMART" id="SM00382">
    <property type="entry name" value="AAA"/>
    <property type="match status" value="1"/>
</dbReference>
<dbReference type="Pfam" id="PF00005">
    <property type="entry name" value="ABC_tran"/>
    <property type="match status" value="1"/>
</dbReference>
<dbReference type="GO" id="GO:0016887">
    <property type="term" value="F:ATP hydrolysis activity"/>
    <property type="evidence" value="ECO:0007669"/>
    <property type="project" value="InterPro"/>
</dbReference>
<name>Q2W8F9_PARM1</name>